<name>A0ACB9GUJ3_9ASTR</name>
<reference evidence="1 2" key="2">
    <citation type="journal article" date="2022" name="Mol. Ecol. Resour.">
        <title>The genomes of chicory, endive, great burdock and yacon provide insights into Asteraceae paleo-polyploidization history and plant inulin production.</title>
        <authorList>
            <person name="Fan W."/>
            <person name="Wang S."/>
            <person name="Wang H."/>
            <person name="Wang A."/>
            <person name="Jiang F."/>
            <person name="Liu H."/>
            <person name="Zhao H."/>
            <person name="Xu D."/>
            <person name="Zhang Y."/>
        </authorList>
    </citation>
    <scope>NUCLEOTIDE SEQUENCE [LARGE SCALE GENOMIC DNA]</scope>
    <source>
        <strain evidence="2">cv. Yunnan</strain>
        <tissue evidence="1">Leaves</tissue>
    </source>
</reference>
<dbReference type="EMBL" id="CM042030">
    <property type="protein sequence ID" value="KAI3786721.1"/>
    <property type="molecule type" value="Genomic_DNA"/>
</dbReference>
<accession>A0ACB9GUJ3</accession>
<protein>
    <submittedName>
        <fullName evidence="1">Uncharacterized protein</fullName>
    </submittedName>
</protein>
<evidence type="ECO:0000313" key="2">
    <source>
        <dbReference type="Proteomes" id="UP001056120"/>
    </source>
</evidence>
<evidence type="ECO:0000313" key="1">
    <source>
        <dbReference type="EMBL" id="KAI3786721.1"/>
    </source>
</evidence>
<gene>
    <name evidence="1" type="ORF">L1987_40620</name>
</gene>
<comment type="caution">
    <text evidence="1">The sequence shown here is derived from an EMBL/GenBank/DDBJ whole genome shotgun (WGS) entry which is preliminary data.</text>
</comment>
<proteinExistence type="predicted"/>
<keyword evidence="2" id="KW-1185">Reference proteome</keyword>
<organism evidence="1 2">
    <name type="scientific">Smallanthus sonchifolius</name>
    <dbReference type="NCBI Taxonomy" id="185202"/>
    <lineage>
        <taxon>Eukaryota</taxon>
        <taxon>Viridiplantae</taxon>
        <taxon>Streptophyta</taxon>
        <taxon>Embryophyta</taxon>
        <taxon>Tracheophyta</taxon>
        <taxon>Spermatophyta</taxon>
        <taxon>Magnoliopsida</taxon>
        <taxon>eudicotyledons</taxon>
        <taxon>Gunneridae</taxon>
        <taxon>Pentapetalae</taxon>
        <taxon>asterids</taxon>
        <taxon>campanulids</taxon>
        <taxon>Asterales</taxon>
        <taxon>Asteraceae</taxon>
        <taxon>Asteroideae</taxon>
        <taxon>Heliantheae alliance</taxon>
        <taxon>Millerieae</taxon>
        <taxon>Smallanthus</taxon>
    </lineage>
</organism>
<reference evidence="2" key="1">
    <citation type="journal article" date="2022" name="Mol. Ecol. Resour.">
        <title>The genomes of chicory, endive, great burdock and yacon provide insights into Asteraceae palaeo-polyploidization history and plant inulin production.</title>
        <authorList>
            <person name="Fan W."/>
            <person name="Wang S."/>
            <person name="Wang H."/>
            <person name="Wang A."/>
            <person name="Jiang F."/>
            <person name="Liu H."/>
            <person name="Zhao H."/>
            <person name="Xu D."/>
            <person name="Zhang Y."/>
        </authorList>
    </citation>
    <scope>NUCLEOTIDE SEQUENCE [LARGE SCALE GENOMIC DNA]</scope>
    <source>
        <strain evidence="2">cv. Yunnan</strain>
    </source>
</reference>
<dbReference type="Proteomes" id="UP001056120">
    <property type="component" value="Linkage Group LG13"/>
</dbReference>
<sequence length="380" mass="44304">MEVTIPYIRILRVILNYCLTQSEIKINYGEETEMEVYIWNPEKSNNVLVELTEELLSYIPAEHQQRLVGLQQRLVGLQQLPAEHQQRLVGLQQLPAEHQQTLAQKKSSISCPFQQLMENNPQKMFKDMRNFRQDLVNEVREQGERIKKIREKIEELLSSTTYEERRRNISNNVTSAGREVERMRTSLEYVLKQLDAKKKSIVVNKEWWNEIEKGLKSVEGLNTKFVWNKSKLEENLVLCEATGRKQYEILQNLIKNDEIAQKEIADMKQALNKSIQKFITPNQNQTLTRPQIPTHLVPIIETKVVEEERNMIVAEKAKGKQKTTDGLGTKRSFPEAFGDRVPMGPAKARSPPMSNQEQRELQNAPKQSRMEQIEKELKEK</sequence>